<dbReference type="Gene3D" id="1.20.1250.20">
    <property type="entry name" value="MFS general substrate transporter like domains"/>
    <property type="match status" value="2"/>
</dbReference>
<feature type="transmembrane region" description="Helical" evidence="6">
    <location>
        <begin position="359"/>
        <end position="378"/>
    </location>
</feature>
<comment type="caution">
    <text evidence="8">The sequence shown here is derived from an EMBL/GenBank/DDBJ whole genome shotgun (WGS) entry which is preliminary data.</text>
</comment>
<reference evidence="8 9" key="1">
    <citation type="submission" date="2018-10" db="EMBL/GenBank/DDBJ databases">
        <title>Paraburkholderia sp. 7MK8-2, isolated from soil.</title>
        <authorList>
            <person name="Gao Z.-H."/>
            <person name="Qiu L.-H."/>
        </authorList>
    </citation>
    <scope>NUCLEOTIDE SEQUENCE [LARGE SCALE GENOMIC DNA]</scope>
    <source>
        <strain evidence="8 9">7MK8-2</strain>
    </source>
</reference>
<dbReference type="PANTHER" id="PTHR43791:SF100">
    <property type="entry name" value="SUGAR TRANSPORTER"/>
    <property type="match status" value="1"/>
</dbReference>
<dbReference type="Pfam" id="PF07690">
    <property type="entry name" value="MFS_1"/>
    <property type="match status" value="1"/>
</dbReference>
<dbReference type="AlphaFoldDB" id="A0A494XQD6"/>
<evidence type="ECO:0000256" key="5">
    <source>
        <dbReference type="ARBA" id="ARBA00023136"/>
    </source>
</evidence>
<accession>A0A494XQD6</accession>
<dbReference type="OrthoDB" id="5441967at2"/>
<feature type="transmembrane region" description="Helical" evidence="6">
    <location>
        <begin position="80"/>
        <end position="99"/>
    </location>
</feature>
<dbReference type="RefSeq" id="WP_121276053.1">
    <property type="nucleotide sequence ID" value="NZ_RBZV01000001.1"/>
</dbReference>
<keyword evidence="3 6" id="KW-0812">Transmembrane</keyword>
<evidence type="ECO:0000256" key="2">
    <source>
        <dbReference type="ARBA" id="ARBA00022448"/>
    </source>
</evidence>
<evidence type="ECO:0000256" key="4">
    <source>
        <dbReference type="ARBA" id="ARBA00022989"/>
    </source>
</evidence>
<feature type="transmembrane region" description="Helical" evidence="6">
    <location>
        <begin position="46"/>
        <end position="68"/>
    </location>
</feature>
<evidence type="ECO:0000313" key="8">
    <source>
        <dbReference type="EMBL" id="RKP52845.1"/>
    </source>
</evidence>
<feature type="transmembrane region" description="Helical" evidence="6">
    <location>
        <begin position="141"/>
        <end position="164"/>
    </location>
</feature>
<dbReference type="GO" id="GO:0005886">
    <property type="term" value="C:plasma membrane"/>
    <property type="evidence" value="ECO:0007669"/>
    <property type="project" value="TreeGrafter"/>
</dbReference>
<dbReference type="SUPFAM" id="SSF103473">
    <property type="entry name" value="MFS general substrate transporter"/>
    <property type="match status" value="1"/>
</dbReference>
<feature type="transmembrane region" description="Helical" evidence="6">
    <location>
        <begin position="298"/>
        <end position="317"/>
    </location>
</feature>
<name>A0A494XQD6_9BURK</name>
<dbReference type="PROSITE" id="PS50850">
    <property type="entry name" value="MFS"/>
    <property type="match status" value="1"/>
</dbReference>
<proteinExistence type="predicted"/>
<dbReference type="GO" id="GO:0022857">
    <property type="term" value="F:transmembrane transporter activity"/>
    <property type="evidence" value="ECO:0007669"/>
    <property type="project" value="InterPro"/>
</dbReference>
<feature type="transmembrane region" description="Helical" evidence="6">
    <location>
        <begin position="170"/>
        <end position="188"/>
    </location>
</feature>
<protein>
    <submittedName>
        <fullName evidence="8">MFS transporter</fullName>
    </submittedName>
</protein>
<dbReference type="PANTHER" id="PTHR43791">
    <property type="entry name" value="PERMEASE-RELATED"/>
    <property type="match status" value="1"/>
</dbReference>
<feature type="transmembrane region" description="Helical" evidence="6">
    <location>
        <begin position="9"/>
        <end position="26"/>
    </location>
</feature>
<sequence>MPVTLAPRRWWTIMPIVFITYSLAYLDRANFGFAAAAGINRDLGIGPGLSSLIGALFFLGYFFFQIPGAIYAERRSVRKLVFVSLVLWGGCAALTGIVSNPVSLMALRFLLGVVEAAVMPAMLIFISNWFTKAERSRANTFLILGNPVTVLWMSVLSGYLVHAFGWRQMFVAEGLPAVIWAFCWWCAVKDQPSEATWLTRADKRALDAVLASEQATIKPVRNYGEAFRSPAVVKLCAQYFCWSIGVYGFVLWLPSILKNSAALGMVATGWLSALPYLLATLAMLAASWASDKRRARKAFVWPFLLVGACAFAASYALGAAHVWLSYALLVIAGAAMYAPYGPFFAIVPELLPRNVAGGAMALINGMGALGSFVGSYVVGYLNGVTGSPAASYAFMSVALLAAVVLTLAVRAEPEQPSIFVGRAHLSGK</sequence>
<gene>
    <name evidence="8" type="ORF">D7S89_03125</name>
</gene>
<keyword evidence="5 6" id="KW-0472">Membrane</keyword>
<dbReference type="InterPro" id="IPR036259">
    <property type="entry name" value="MFS_trans_sf"/>
</dbReference>
<dbReference type="Proteomes" id="UP000280434">
    <property type="component" value="Unassembled WGS sequence"/>
</dbReference>
<organism evidence="8 9">
    <name type="scientific">Trinickia fusca</name>
    <dbReference type="NCBI Taxonomy" id="2419777"/>
    <lineage>
        <taxon>Bacteria</taxon>
        <taxon>Pseudomonadati</taxon>
        <taxon>Pseudomonadota</taxon>
        <taxon>Betaproteobacteria</taxon>
        <taxon>Burkholderiales</taxon>
        <taxon>Burkholderiaceae</taxon>
        <taxon>Trinickia</taxon>
    </lineage>
</organism>
<dbReference type="EMBL" id="RBZV01000001">
    <property type="protein sequence ID" value="RKP52845.1"/>
    <property type="molecule type" value="Genomic_DNA"/>
</dbReference>
<evidence type="ECO:0000256" key="6">
    <source>
        <dbReference type="SAM" id="Phobius"/>
    </source>
</evidence>
<dbReference type="CDD" id="cd17319">
    <property type="entry name" value="MFS_ExuT_GudP_like"/>
    <property type="match status" value="1"/>
</dbReference>
<evidence type="ECO:0000256" key="1">
    <source>
        <dbReference type="ARBA" id="ARBA00004141"/>
    </source>
</evidence>
<feature type="transmembrane region" description="Helical" evidence="6">
    <location>
        <begin position="390"/>
        <end position="409"/>
    </location>
</feature>
<feature type="domain" description="Major facilitator superfamily (MFS) profile" evidence="7">
    <location>
        <begin position="13"/>
        <end position="416"/>
    </location>
</feature>
<comment type="subcellular location">
    <subcellularLocation>
        <location evidence="1">Membrane</location>
        <topology evidence="1">Multi-pass membrane protein</topology>
    </subcellularLocation>
</comment>
<feature type="transmembrane region" description="Helical" evidence="6">
    <location>
        <begin position="231"/>
        <end position="253"/>
    </location>
</feature>
<feature type="transmembrane region" description="Helical" evidence="6">
    <location>
        <begin position="265"/>
        <end position="286"/>
    </location>
</feature>
<dbReference type="InterPro" id="IPR011701">
    <property type="entry name" value="MFS"/>
</dbReference>
<feature type="transmembrane region" description="Helical" evidence="6">
    <location>
        <begin position="323"/>
        <end position="347"/>
    </location>
</feature>
<keyword evidence="2" id="KW-0813">Transport</keyword>
<evidence type="ECO:0000313" key="9">
    <source>
        <dbReference type="Proteomes" id="UP000280434"/>
    </source>
</evidence>
<evidence type="ECO:0000256" key="3">
    <source>
        <dbReference type="ARBA" id="ARBA00022692"/>
    </source>
</evidence>
<keyword evidence="4 6" id="KW-1133">Transmembrane helix</keyword>
<feature type="transmembrane region" description="Helical" evidence="6">
    <location>
        <begin position="105"/>
        <end position="129"/>
    </location>
</feature>
<keyword evidence="9" id="KW-1185">Reference proteome</keyword>
<dbReference type="InterPro" id="IPR020846">
    <property type="entry name" value="MFS_dom"/>
</dbReference>
<evidence type="ECO:0000259" key="7">
    <source>
        <dbReference type="PROSITE" id="PS50850"/>
    </source>
</evidence>